<name>A0A1G5M8E6_AFIMA</name>
<sequence length="169" mass="18353">MAQKKSTASYSTVKGRATVPAQSRADAIDTMADGIGGFSCAIRAIAYGWNYTSNMVAEPLTWAESSVSSSTAQTKRSKRRNPEPQINDDLRRTPGTEEAIGVLTDAIETAISAIQALTAGNRLSSDEVIKWALMADSKMTEFARLVPEEDFKAAIKRLWGRDAAPVRLR</sequence>
<accession>A0A1G5M8E6</accession>
<dbReference type="Proteomes" id="UP000199347">
    <property type="component" value="Unassembled WGS sequence"/>
</dbReference>
<evidence type="ECO:0000256" key="1">
    <source>
        <dbReference type="SAM" id="MobiDB-lite"/>
    </source>
</evidence>
<dbReference type="EMBL" id="FMVW01000001">
    <property type="protein sequence ID" value="SCZ20639.1"/>
    <property type="molecule type" value="Genomic_DNA"/>
</dbReference>
<reference evidence="2 3" key="1">
    <citation type="submission" date="2016-10" db="EMBL/GenBank/DDBJ databases">
        <authorList>
            <person name="de Groot N.N."/>
        </authorList>
    </citation>
    <scope>NUCLEOTIDE SEQUENCE [LARGE SCALE GENOMIC DNA]</scope>
    <source>
        <strain evidence="2 3">DSM 2698</strain>
    </source>
</reference>
<organism evidence="2 3">
    <name type="scientific">Afifella marina DSM 2698</name>
    <dbReference type="NCBI Taxonomy" id="1120955"/>
    <lineage>
        <taxon>Bacteria</taxon>
        <taxon>Pseudomonadati</taxon>
        <taxon>Pseudomonadota</taxon>
        <taxon>Alphaproteobacteria</taxon>
        <taxon>Hyphomicrobiales</taxon>
        <taxon>Afifellaceae</taxon>
        <taxon>Afifella</taxon>
    </lineage>
</organism>
<protein>
    <submittedName>
        <fullName evidence="2">Uncharacterized protein</fullName>
    </submittedName>
</protein>
<dbReference type="OrthoDB" id="8448631at2"/>
<keyword evidence="3" id="KW-1185">Reference proteome</keyword>
<proteinExistence type="predicted"/>
<feature type="region of interest" description="Disordered" evidence="1">
    <location>
        <begin position="68"/>
        <end position="93"/>
    </location>
</feature>
<dbReference type="RefSeq" id="WP_092809001.1">
    <property type="nucleotide sequence ID" value="NZ_FMVW01000001.1"/>
</dbReference>
<evidence type="ECO:0000313" key="2">
    <source>
        <dbReference type="EMBL" id="SCZ20639.1"/>
    </source>
</evidence>
<dbReference type="AlphaFoldDB" id="A0A1G5M8E6"/>
<gene>
    <name evidence="2" type="ORF">SAMN03080610_00165</name>
</gene>
<evidence type="ECO:0000313" key="3">
    <source>
        <dbReference type="Proteomes" id="UP000199347"/>
    </source>
</evidence>